<sequence>MLNLVAKYSRGLVVTAVLWPWSVFAQSFSLADGAVPLQQRIDNAEVVAAITVETAMEQINLALSKNGRFVSEGVRYGAVVDEVWKGRLTVGEDLIKFNVSLNNCYKTLALAEEYLVLARLNNSGELAIDSCDDFVLRSTAPRKFASVSP</sequence>
<dbReference type="Gene3D" id="2.40.50.120">
    <property type="match status" value="1"/>
</dbReference>
<dbReference type="EMBL" id="BAABLX010000007">
    <property type="protein sequence ID" value="GAA4934871.1"/>
    <property type="molecule type" value="Genomic_DNA"/>
</dbReference>
<dbReference type="AlphaFoldDB" id="A0AAV3U0C6"/>
<gene>
    <name evidence="1" type="ORF">GCM10025791_10000</name>
</gene>
<dbReference type="InterPro" id="IPR008993">
    <property type="entry name" value="TIMP-like_OB-fold"/>
</dbReference>
<dbReference type="RefSeq" id="WP_345418011.1">
    <property type="nucleotide sequence ID" value="NZ_AP031496.1"/>
</dbReference>
<comment type="caution">
    <text evidence="1">The sequence shown here is derived from an EMBL/GenBank/DDBJ whole genome shotgun (WGS) entry which is preliminary data.</text>
</comment>
<accession>A0AAV3U0C6</accession>
<name>A0AAV3U0C6_9ALTE</name>
<evidence type="ECO:0000313" key="2">
    <source>
        <dbReference type="Proteomes" id="UP001409585"/>
    </source>
</evidence>
<reference evidence="2" key="1">
    <citation type="journal article" date="2019" name="Int. J. Syst. Evol. Microbiol.">
        <title>The Global Catalogue of Microorganisms (GCM) 10K type strain sequencing project: providing services to taxonomists for standard genome sequencing and annotation.</title>
        <authorList>
            <consortium name="The Broad Institute Genomics Platform"/>
            <consortium name="The Broad Institute Genome Sequencing Center for Infectious Disease"/>
            <person name="Wu L."/>
            <person name="Ma J."/>
        </authorList>
    </citation>
    <scope>NUCLEOTIDE SEQUENCE [LARGE SCALE GENOMIC DNA]</scope>
    <source>
        <strain evidence="2">JCM 19134</strain>
    </source>
</reference>
<dbReference type="SUPFAM" id="SSF50242">
    <property type="entry name" value="TIMP-like"/>
    <property type="match status" value="1"/>
</dbReference>
<proteinExistence type="predicted"/>
<dbReference type="Proteomes" id="UP001409585">
    <property type="component" value="Unassembled WGS sequence"/>
</dbReference>
<organism evidence="1 2">
    <name type="scientific">Halioxenophilus aromaticivorans</name>
    <dbReference type="NCBI Taxonomy" id="1306992"/>
    <lineage>
        <taxon>Bacteria</taxon>
        <taxon>Pseudomonadati</taxon>
        <taxon>Pseudomonadota</taxon>
        <taxon>Gammaproteobacteria</taxon>
        <taxon>Alteromonadales</taxon>
        <taxon>Alteromonadaceae</taxon>
        <taxon>Halioxenophilus</taxon>
    </lineage>
</organism>
<protein>
    <submittedName>
        <fullName evidence="1">Uncharacterized protein</fullName>
    </submittedName>
</protein>
<keyword evidence="2" id="KW-1185">Reference proteome</keyword>
<evidence type="ECO:0000313" key="1">
    <source>
        <dbReference type="EMBL" id="GAA4934871.1"/>
    </source>
</evidence>